<evidence type="ECO:0008006" key="4">
    <source>
        <dbReference type="Google" id="ProtNLM"/>
    </source>
</evidence>
<dbReference type="AlphaFoldDB" id="A0A7J6UX76"/>
<reference evidence="2 3" key="1">
    <citation type="submission" date="2020-06" db="EMBL/GenBank/DDBJ databases">
        <title>Transcriptomic and genomic resources for Thalictrum thalictroides and T. hernandezii: Facilitating candidate gene discovery in an emerging model plant lineage.</title>
        <authorList>
            <person name="Arias T."/>
            <person name="Riano-Pachon D.M."/>
            <person name="Di Stilio V.S."/>
        </authorList>
    </citation>
    <scope>NUCLEOTIDE SEQUENCE [LARGE SCALE GENOMIC DNA]</scope>
    <source>
        <strain evidence="3">cv. WT478/WT964</strain>
        <tissue evidence="2">Leaves</tissue>
    </source>
</reference>
<dbReference type="InterPro" id="IPR036466">
    <property type="entry name" value="Pollen_allergen_ole-e-6_sf"/>
</dbReference>
<organism evidence="2 3">
    <name type="scientific">Thalictrum thalictroides</name>
    <name type="common">Rue-anemone</name>
    <name type="synonym">Anemone thalictroides</name>
    <dbReference type="NCBI Taxonomy" id="46969"/>
    <lineage>
        <taxon>Eukaryota</taxon>
        <taxon>Viridiplantae</taxon>
        <taxon>Streptophyta</taxon>
        <taxon>Embryophyta</taxon>
        <taxon>Tracheophyta</taxon>
        <taxon>Spermatophyta</taxon>
        <taxon>Magnoliopsida</taxon>
        <taxon>Ranunculales</taxon>
        <taxon>Ranunculaceae</taxon>
        <taxon>Thalictroideae</taxon>
        <taxon>Thalictrum</taxon>
    </lineage>
</organism>
<dbReference type="OrthoDB" id="1869791at2759"/>
<dbReference type="Proteomes" id="UP000554482">
    <property type="component" value="Unassembled WGS sequence"/>
</dbReference>
<dbReference type="EMBL" id="JABWDY010041714">
    <property type="protein sequence ID" value="KAF5177213.1"/>
    <property type="molecule type" value="Genomic_DNA"/>
</dbReference>
<dbReference type="InterPro" id="IPR015333">
    <property type="entry name" value="Pollen_allergen_ole-e-6"/>
</dbReference>
<evidence type="ECO:0000313" key="3">
    <source>
        <dbReference type="Proteomes" id="UP000554482"/>
    </source>
</evidence>
<proteinExistence type="predicted"/>
<accession>A0A7J6UX76</accession>
<dbReference type="Pfam" id="PF09253">
    <property type="entry name" value="Ole_e_6"/>
    <property type="match status" value="1"/>
</dbReference>
<feature type="chain" id="PRO_5029583734" description="Major pollen allergen Ole e 6-like" evidence="1">
    <location>
        <begin position="23"/>
        <end position="77"/>
    </location>
</feature>
<evidence type="ECO:0000256" key="1">
    <source>
        <dbReference type="SAM" id="SignalP"/>
    </source>
</evidence>
<gene>
    <name evidence="2" type="ORF">FRX31_033205</name>
</gene>
<dbReference type="SUPFAM" id="SSF111388">
    <property type="entry name" value="Pollen allergen ole e 6"/>
    <property type="match status" value="1"/>
</dbReference>
<dbReference type="Gene3D" id="1.10.287.720">
    <property type="entry name" value="Pollen allergen ole e 6"/>
    <property type="match status" value="1"/>
</dbReference>
<feature type="signal peptide" evidence="1">
    <location>
        <begin position="1"/>
        <end position="22"/>
    </location>
</feature>
<dbReference type="PANTHER" id="PTHR35632">
    <property type="entry name" value="MAJOR POLLEN ALLERGEN OLE E 6-LIKE"/>
    <property type="match status" value="1"/>
</dbReference>
<dbReference type="PANTHER" id="PTHR35632:SF1">
    <property type="entry name" value="MAJOR POLLEN ALLERGEN OLE E 6-LIKE"/>
    <property type="match status" value="1"/>
</dbReference>
<comment type="caution">
    <text evidence="2">The sequence shown here is derived from an EMBL/GenBank/DDBJ whole genome shotgun (WGS) entry which is preliminary data.</text>
</comment>
<evidence type="ECO:0000313" key="2">
    <source>
        <dbReference type="EMBL" id="KAF5177213.1"/>
    </source>
</evidence>
<protein>
    <recommendedName>
        <fullName evidence="4">Major pollen allergen Ole e 6-like</fullName>
    </recommendedName>
</protein>
<keyword evidence="3" id="KW-1185">Reference proteome</keyword>
<sequence>MAKIVAFFVMCMVLVATMKVEAEPDELSEKYAACFNTCQSECQASGNGYTHCEMKCDEDCSAKELKELLNEDGGPSS</sequence>
<keyword evidence="1" id="KW-0732">Signal</keyword>
<name>A0A7J6UX76_THATH</name>